<evidence type="ECO:0000256" key="2">
    <source>
        <dbReference type="ARBA" id="ARBA00022679"/>
    </source>
</evidence>
<organism evidence="6 7">
    <name type="scientific">Ascoidea rubescens DSM 1968</name>
    <dbReference type="NCBI Taxonomy" id="1344418"/>
    <lineage>
        <taxon>Eukaryota</taxon>
        <taxon>Fungi</taxon>
        <taxon>Dikarya</taxon>
        <taxon>Ascomycota</taxon>
        <taxon>Saccharomycotina</taxon>
        <taxon>Saccharomycetes</taxon>
        <taxon>Ascoideaceae</taxon>
        <taxon>Ascoidea</taxon>
    </lineage>
</organism>
<sequence>ALVFPGQGSVDFKLINELLEFDSKRENLIRPLLNQADEILNDKNFSLNILNNDENSQQFFRRTSNAQPAIFLSSIIIDLFLKNYYHFNIADAVDYFVGHSVGEYISLYFNQILDMENSLKLVQKRGKLMEDIIKNQYDENIEFKMYSLIINPKIFITVYKFLDHYQSNEQVPINERIYISNINSFAQIVIVGPSKLLPSFLNELRSNLKLSKSGFRPFEVPVTIPFHSPYLKNVDVEL</sequence>
<dbReference type="GeneID" id="30963640"/>
<accession>A0A1D2VHD5</accession>
<dbReference type="InterPro" id="IPR016035">
    <property type="entry name" value="Acyl_Trfase/lysoPLipase"/>
</dbReference>
<evidence type="ECO:0000313" key="7">
    <source>
        <dbReference type="Proteomes" id="UP000095038"/>
    </source>
</evidence>
<dbReference type="GO" id="GO:0004314">
    <property type="term" value="F:[acyl-carrier-protein] S-malonyltransferase activity"/>
    <property type="evidence" value="ECO:0007669"/>
    <property type="project" value="UniProtKB-EC"/>
</dbReference>
<dbReference type="Gene3D" id="3.30.70.250">
    <property type="entry name" value="Malonyl-CoA ACP transacylase, ACP-binding"/>
    <property type="match status" value="1"/>
</dbReference>
<comment type="catalytic activity">
    <reaction evidence="4">
        <text>holo-[ACP] + malonyl-CoA = malonyl-[ACP] + CoA</text>
        <dbReference type="Rhea" id="RHEA:41792"/>
        <dbReference type="Rhea" id="RHEA-COMP:9623"/>
        <dbReference type="Rhea" id="RHEA-COMP:9685"/>
        <dbReference type="ChEBI" id="CHEBI:57287"/>
        <dbReference type="ChEBI" id="CHEBI:57384"/>
        <dbReference type="ChEBI" id="CHEBI:64479"/>
        <dbReference type="ChEBI" id="CHEBI:78449"/>
        <dbReference type="EC" id="2.3.1.39"/>
    </reaction>
</comment>
<dbReference type="Gene3D" id="3.40.366.10">
    <property type="entry name" value="Malonyl-Coenzyme A Acyl Carrier Protein, domain 2"/>
    <property type="match status" value="1"/>
</dbReference>
<dbReference type="InterPro" id="IPR001227">
    <property type="entry name" value="Ac_transferase_dom_sf"/>
</dbReference>
<dbReference type="RefSeq" id="XP_020047388.1">
    <property type="nucleotide sequence ID" value="XM_020190004.1"/>
</dbReference>
<gene>
    <name evidence="6" type="ORF">ASCRUDRAFT_27469</name>
</gene>
<feature type="non-terminal residue" evidence="6">
    <location>
        <position position="1"/>
    </location>
</feature>
<proteinExistence type="predicted"/>
<evidence type="ECO:0000256" key="3">
    <source>
        <dbReference type="ARBA" id="ARBA00023315"/>
    </source>
</evidence>
<feature type="domain" description="Malonyl-CoA:ACP transacylase (MAT)" evidence="5">
    <location>
        <begin position="3"/>
        <end position="133"/>
    </location>
</feature>
<dbReference type="Pfam" id="PF00698">
    <property type="entry name" value="Acyl_transf_1"/>
    <property type="match status" value="1"/>
</dbReference>
<feature type="non-terminal residue" evidence="6">
    <location>
        <position position="238"/>
    </location>
</feature>
<dbReference type="AlphaFoldDB" id="A0A1D2VHD5"/>
<dbReference type="InterPro" id="IPR050858">
    <property type="entry name" value="Mal-CoA-ACP_Trans/PKS_FabD"/>
</dbReference>
<dbReference type="STRING" id="1344418.A0A1D2VHD5"/>
<dbReference type="SUPFAM" id="SSF52151">
    <property type="entry name" value="FabD/lysophospholipase-like"/>
    <property type="match status" value="1"/>
</dbReference>
<evidence type="ECO:0000256" key="1">
    <source>
        <dbReference type="ARBA" id="ARBA00013258"/>
    </source>
</evidence>
<dbReference type="InParanoid" id="A0A1D2VHD5"/>
<evidence type="ECO:0000259" key="5">
    <source>
        <dbReference type="Pfam" id="PF00698"/>
    </source>
</evidence>
<protein>
    <recommendedName>
        <fullName evidence="1">[acyl-carrier-protein] S-malonyltransferase</fullName>
        <ecNumber evidence="1">2.3.1.39</ecNumber>
    </recommendedName>
</protein>
<keyword evidence="3" id="KW-0012">Acyltransferase</keyword>
<dbReference type="OrthoDB" id="541883at2759"/>
<reference evidence="7" key="1">
    <citation type="submission" date="2016-05" db="EMBL/GenBank/DDBJ databases">
        <title>Comparative genomics of biotechnologically important yeasts.</title>
        <authorList>
            <consortium name="DOE Joint Genome Institute"/>
            <person name="Riley R."/>
            <person name="Haridas S."/>
            <person name="Wolfe K.H."/>
            <person name="Lopes M.R."/>
            <person name="Hittinger C.T."/>
            <person name="Goker M."/>
            <person name="Salamov A."/>
            <person name="Wisecaver J."/>
            <person name="Long T.M."/>
            <person name="Aerts A.L."/>
            <person name="Barry K."/>
            <person name="Choi C."/>
            <person name="Clum A."/>
            <person name="Coughlan A.Y."/>
            <person name="Deshpande S."/>
            <person name="Douglass A.P."/>
            <person name="Hanson S.J."/>
            <person name="Klenk H.-P."/>
            <person name="Labutti K."/>
            <person name="Lapidus A."/>
            <person name="Lindquist E."/>
            <person name="Lipzen A."/>
            <person name="Meier-Kolthoff J.P."/>
            <person name="Ohm R.A."/>
            <person name="Otillar R.P."/>
            <person name="Pangilinan J."/>
            <person name="Peng Y."/>
            <person name="Rokas A."/>
            <person name="Rosa C.A."/>
            <person name="Scheuner C."/>
            <person name="Sibirny A.A."/>
            <person name="Slot J.C."/>
            <person name="Stielow J.B."/>
            <person name="Sun H."/>
            <person name="Kurtzman C.P."/>
            <person name="Blackwell M."/>
            <person name="Grigoriev I.V."/>
            <person name="Jeffries T.W."/>
        </authorList>
    </citation>
    <scope>NUCLEOTIDE SEQUENCE [LARGE SCALE GENOMIC DNA]</scope>
    <source>
        <strain evidence="7">DSM 1968</strain>
    </source>
</reference>
<keyword evidence="7" id="KW-1185">Reference proteome</keyword>
<name>A0A1D2VHD5_9ASCO</name>
<keyword evidence="2" id="KW-0808">Transferase</keyword>
<dbReference type="InterPro" id="IPR014043">
    <property type="entry name" value="Acyl_transferase_dom"/>
</dbReference>
<dbReference type="GO" id="GO:0005739">
    <property type="term" value="C:mitochondrion"/>
    <property type="evidence" value="ECO:0007669"/>
    <property type="project" value="TreeGrafter"/>
</dbReference>
<dbReference type="EMBL" id="KV454480">
    <property type="protein sequence ID" value="ODV61081.1"/>
    <property type="molecule type" value="Genomic_DNA"/>
</dbReference>
<dbReference type="PANTHER" id="PTHR42681:SF1">
    <property type="entry name" value="MALONYL-COA-ACYL CARRIER PROTEIN TRANSACYLASE, MITOCHONDRIAL"/>
    <property type="match status" value="1"/>
</dbReference>
<dbReference type="EC" id="2.3.1.39" evidence="1"/>
<dbReference type="PANTHER" id="PTHR42681">
    <property type="entry name" value="MALONYL-COA-ACYL CARRIER PROTEIN TRANSACYLASE, MITOCHONDRIAL"/>
    <property type="match status" value="1"/>
</dbReference>
<dbReference type="Proteomes" id="UP000095038">
    <property type="component" value="Unassembled WGS sequence"/>
</dbReference>
<dbReference type="GO" id="GO:0006633">
    <property type="term" value="P:fatty acid biosynthetic process"/>
    <property type="evidence" value="ECO:0007669"/>
    <property type="project" value="TreeGrafter"/>
</dbReference>
<evidence type="ECO:0000256" key="4">
    <source>
        <dbReference type="ARBA" id="ARBA00048462"/>
    </source>
</evidence>
<evidence type="ECO:0000313" key="6">
    <source>
        <dbReference type="EMBL" id="ODV61081.1"/>
    </source>
</evidence>